<dbReference type="InterPro" id="IPR044016">
    <property type="entry name" value="Big_13"/>
</dbReference>
<dbReference type="NCBIfam" id="NF033510">
    <property type="entry name" value="Ca_tandemer"/>
    <property type="match status" value="4"/>
</dbReference>
<feature type="domain" description="Bacterial Ig" evidence="1">
    <location>
        <begin position="535"/>
        <end position="600"/>
    </location>
</feature>
<evidence type="ECO:0000313" key="3">
    <source>
        <dbReference type="EMBL" id="RJF78727.1"/>
    </source>
</evidence>
<proteinExistence type="predicted"/>
<dbReference type="Gene3D" id="2.160.20.20">
    <property type="match status" value="1"/>
</dbReference>
<dbReference type="InterPro" id="IPR013783">
    <property type="entry name" value="Ig-like_fold"/>
</dbReference>
<dbReference type="Gene3D" id="2.60.40.10">
    <property type="entry name" value="Immunoglobulins"/>
    <property type="match status" value="4"/>
</dbReference>
<dbReference type="Proteomes" id="UP000285523">
    <property type="component" value="Unassembled WGS sequence"/>
</dbReference>
<evidence type="ECO:0000259" key="2">
    <source>
        <dbReference type="Pfam" id="PF19077"/>
    </source>
</evidence>
<evidence type="ECO:0000313" key="4">
    <source>
        <dbReference type="Proteomes" id="UP000285523"/>
    </source>
</evidence>
<dbReference type="InterPro" id="IPR012332">
    <property type="entry name" value="Autotransporter_pectin_lyase_C"/>
</dbReference>
<organism evidence="3 4">
    <name type="scientific">Rhodopseudomonas palustris</name>
    <dbReference type="NCBI Taxonomy" id="1076"/>
    <lineage>
        <taxon>Bacteria</taxon>
        <taxon>Pseudomonadati</taxon>
        <taxon>Pseudomonadota</taxon>
        <taxon>Alphaproteobacteria</taxon>
        <taxon>Hyphomicrobiales</taxon>
        <taxon>Nitrobacteraceae</taxon>
        <taxon>Rhodopseudomonas</taxon>
    </lineage>
</organism>
<gene>
    <name evidence="3" type="ORF">D4Q52_00770</name>
</gene>
<sequence>MAGIPLSWNDPIFNGVTTSASVTVKDGGTVTNKSITDTGNTASVVGLGSFTLDQVRINSREGVRIGGDGDIVINESYIETTGVGADHADGIQAYSPGSSGNLTITNSSIVSHTSSANAGLFIADNYGGSVTLNNVVFQGGPIGLRIAADNQDVTVALKDVYFVGPFMYEPLLIQEVNADIHITQWENVRYATIVNGELVPGALIASPFPVEGGAPTSPPVEAVAPDIASWSPDSGKTGDGVTNSEKITLSGSAAANSTIKILDGTKQIGSTTTDASGKWTYTGVGLTEGSHKFSVTATTSAGTSPASAVKTVVVDTTAPVAPTLKVSTSAATLASAPVAVLTGAAEANSTVKVFDGTVQIGTASANANGAWTFTTSNLATGNHSFTAKAMDAAGNTGNGSAAASLSIAPSTSSKPAAPTIATISDDSGVKGDGITNDNTLTLTGTAGANSTVKIFDGSTQIGSVKAGDGGAWSYTTSALTDAKHSLTATATNSSGQTSVSSAVVTTTIDTKAPNAPTLGVFSADGKALSGTTTVDDVLLKGTAEANSSVKVYDAGKLIGSALTKADGTWSYDAGYLSNGDHKFAATATDVAGNASVASAVKPLSMIDQPASNVELTNVFQSSNNGVVIKGAADAYSQIQIFDGTKAVGTVKANADGDWYYASGWVSPASVHTFSAQEVGSSGQAVGSSGNAIVGSSSANTLKGTSANDIFIGNGGTDTFVFEPNFGNDIIKDFRAYGNGHDVVQFSKNVFDSFADVLSHATQNHQDVVIAIGDESLTLKNTKIGALDRGDFQFA</sequence>
<dbReference type="Pfam" id="PF19077">
    <property type="entry name" value="Big_13"/>
    <property type="match status" value="3"/>
</dbReference>
<feature type="domain" description="Bacterial Ig-like" evidence="2">
    <location>
        <begin position="231"/>
        <end position="316"/>
    </location>
</feature>
<dbReference type="SUPFAM" id="SSF51120">
    <property type="entry name" value="beta-Roll"/>
    <property type="match status" value="1"/>
</dbReference>
<dbReference type="SUPFAM" id="SSF51126">
    <property type="entry name" value="Pectin lyase-like"/>
    <property type="match status" value="1"/>
</dbReference>
<accession>A0A418VQZ9</accession>
<dbReference type="AlphaFoldDB" id="A0A418VQZ9"/>
<comment type="caution">
    <text evidence="3">The sequence shown here is derived from an EMBL/GenBank/DDBJ whole genome shotgun (WGS) entry which is preliminary data.</text>
</comment>
<feature type="domain" description="Bacterial Ig-like" evidence="2">
    <location>
        <begin position="341"/>
        <end position="401"/>
    </location>
</feature>
<reference evidence="3 4" key="1">
    <citation type="submission" date="2018-09" db="EMBL/GenBank/DDBJ databases">
        <title>Draft genome sequence of Rhodopseudomonas palustris 2.1.18.</title>
        <authorList>
            <person name="Robertson S.L."/>
            <person name="Meyer T.E."/>
            <person name="Kyndt J.A."/>
        </authorList>
    </citation>
    <scope>NUCLEOTIDE SEQUENCE [LARGE SCALE GENOMIC DNA]</scope>
    <source>
        <strain evidence="3 4">2.1.18</strain>
    </source>
</reference>
<dbReference type="InterPro" id="IPR041498">
    <property type="entry name" value="Big_6"/>
</dbReference>
<evidence type="ECO:0000259" key="1">
    <source>
        <dbReference type="Pfam" id="PF17936"/>
    </source>
</evidence>
<protein>
    <submittedName>
        <fullName evidence="3">Ig-like domain repeat protein</fullName>
    </submittedName>
</protein>
<name>A0A418VQZ9_RHOPL</name>
<dbReference type="InterPro" id="IPR011050">
    <property type="entry name" value="Pectin_lyase_fold/virulence"/>
</dbReference>
<dbReference type="InterPro" id="IPR011049">
    <property type="entry name" value="Serralysin-like_metalloprot_C"/>
</dbReference>
<dbReference type="OrthoDB" id="8256393at2"/>
<dbReference type="RefSeq" id="WP_119854624.1">
    <property type="nucleotide sequence ID" value="NZ_QYYD01000001.1"/>
</dbReference>
<dbReference type="EMBL" id="QYYD01000001">
    <property type="protein sequence ID" value="RJF78727.1"/>
    <property type="molecule type" value="Genomic_DNA"/>
</dbReference>
<feature type="domain" description="Bacterial Ig-like" evidence="2">
    <location>
        <begin position="418"/>
        <end position="510"/>
    </location>
</feature>
<dbReference type="Pfam" id="PF17936">
    <property type="entry name" value="Big_6"/>
    <property type="match status" value="1"/>
</dbReference>